<keyword evidence="2 5" id="KW-0560">Oxidoreductase</keyword>
<dbReference type="PANTHER" id="PTHR22604:SF105">
    <property type="entry name" value="TRANS-1,2-DIHYDROBENZENE-1,2-DIOL DEHYDROGENASE"/>
    <property type="match status" value="1"/>
</dbReference>
<evidence type="ECO:0000313" key="5">
    <source>
        <dbReference type="EMBL" id="SON56899.1"/>
    </source>
</evidence>
<dbReference type="InterPro" id="IPR000683">
    <property type="entry name" value="Gfo/Idh/MocA-like_OxRdtase_N"/>
</dbReference>
<dbReference type="SUPFAM" id="SSF55347">
    <property type="entry name" value="Glyceraldehyde-3-phosphate dehydrogenase-like, C-terminal domain"/>
    <property type="match status" value="1"/>
</dbReference>
<evidence type="ECO:0000256" key="2">
    <source>
        <dbReference type="ARBA" id="ARBA00023002"/>
    </source>
</evidence>
<dbReference type="GO" id="GO:0033712">
    <property type="term" value="F:1,5-anhydro-D-fructose reductase (1,5-anhydro-D-mannitol-forming) activity"/>
    <property type="evidence" value="ECO:0007669"/>
    <property type="project" value="UniProtKB-EC"/>
</dbReference>
<gene>
    <name evidence="5" type="primary">afr_2</name>
    <name evidence="5" type="ORF">HDIA_3358</name>
</gene>
<evidence type="ECO:0000313" key="6">
    <source>
        <dbReference type="Proteomes" id="UP000223606"/>
    </source>
</evidence>
<dbReference type="KEGG" id="hdi:HDIA_3358"/>
<evidence type="ECO:0000259" key="4">
    <source>
        <dbReference type="Pfam" id="PF22725"/>
    </source>
</evidence>
<feature type="domain" description="Gfo/Idh/MocA-like oxidoreductase N-terminal" evidence="3">
    <location>
        <begin position="4"/>
        <end position="111"/>
    </location>
</feature>
<dbReference type="Proteomes" id="UP000223606">
    <property type="component" value="Chromosome 1"/>
</dbReference>
<dbReference type="Gene3D" id="3.30.360.10">
    <property type="entry name" value="Dihydrodipicolinate Reductase, domain 2"/>
    <property type="match status" value="1"/>
</dbReference>
<dbReference type="SUPFAM" id="SSF51735">
    <property type="entry name" value="NAD(P)-binding Rossmann-fold domains"/>
    <property type="match status" value="1"/>
</dbReference>
<proteinExistence type="inferred from homology"/>
<dbReference type="AlphaFoldDB" id="A0A2C9D9N5"/>
<protein>
    <submittedName>
        <fullName evidence="5">1,5-anhydro-D-fructose reductase</fullName>
        <ecNumber evidence="5">1.1.1.292</ecNumber>
    </submittedName>
</protein>
<feature type="domain" description="GFO/IDH/MocA-like oxidoreductase" evidence="4">
    <location>
        <begin position="130"/>
        <end position="246"/>
    </location>
</feature>
<dbReference type="OrthoDB" id="9774191at2"/>
<comment type="similarity">
    <text evidence="1">Belongs to the Gfo/Idh/MocA family.</text>
</comment>
<dbReference type="InterPro" id="IPR050984">
    <property type="entry name" value="Gfo/Idh/MocA_domain"/>
</dbReference>
<dbReference type="RefSeq" id="WP_099557228.1">
    <property type="nucleotide sequence ID" value="NZ_LT960614.1"/>
</dbReference>
<organism evidence="5 6">
    <name type="scientific">Hartmannibacter diazotrophicus</name>
    <dbReference type="NCBI Taxonomy" id="1482074"/>
    <lineage>
        <taxon>Bacteria</taxon>
        <taxon>Pseudomonadati</taxon>
        <taxon>Pseudomonadota</taxon>
        <taxon>Alphaproteobacteria</taxon>
        <taxon>Hyphomicrobiales</taxon>
        <taxon>Pleomorphomonadaceae</taxon>
        <taxon>Hartmannibacter</taxon>
    </lineage>
</organism>
<dbReference type="EMBL" id="LT960614">
    <property type="protein sequence ID" value="SON56899.1"/>
    <property type="molecule type" value="Genomic_DNA"/>
</dbReference>
<dbReference type="Gene3D" id="3.40.50.720">
    <property type="entry name" value="NAD(P)-binding Rossmann-like Domain"/>
    <property type="match status" value="1"/>
</dbReference>
<name>A0A2C9D9N5_9HYPH</name>
<evidence type="ECO:0000259" key="3">
    <source>
        <dbReference type="Pfam" id="PF01408"/>
    </source>
</evidence>
<evidence type="ECO:0000256" key="1">
    <source>
        <dbReference type="ARBA" id="ARBA00010928"/>
    </source>
</evidence>
<accession>A0A2C9D9N5</accession>
<dbReference type="Pfam" id="PF01408">
    <property type="entry name" value="GFO_IDH_MocA"/>
    <property type="match status" value="1"/>
</dbReference>
<dbReference type="Pfam" id="PF22725">
    <property type="entry name" value="GFO_IDH_MocA_C3"/>
    <property type="match status" value="1"/>
</dbReference>
<dbReference type="EC" id="1.1.1.292" evidence="5"/>
<dbReference type="PANTHER" id="PTHR22604">
    <property type="entry name" value="OXIDOREDUCTASES"/>
    <property type="match status" value="1"/>
</dbReference>
<dbReference type="InterPro" id="IPR055170">
    <property type="entry name" value="GFO_IDH_MocA-like_dom"/>
</dbReference>
<sequence length="331" mass="36205">MRKIRWGVLSTAKIGRELVIPAIMNAANAELVAIASRDEARAKALADSLGVAKAYGSYEAMLADPEIDAIYNPLPNHLHVDLTLAAARAGKHVLCEKPIGMDLKDAERLRESPKNVFVMEAFMIRFHPQWQRVRDIVASGDLGEVRAVQTFFSYFNDDPSNVRNMADIGGGGILDIGCYAITSARMAFGSDPKRVVSLIDRDPAFGTDRLASALIDFGDGKRCDFTVSTQLVPFQRVHIMGTRKRLTVLIPFNQPTTDAILQLSQGARGDTDLETIVIDGCDQYQREVEAFSEAIATGTPLPYGIEDALVNMATLDAIFESERTNGWVSLG</sequence>
<reference evidence="6" key="1">
    <citation type="submission" date="2017-09" db="EMBL/GenBank/DDBJ databases">
        <title>Genome sequence of Nannocystis excedens DSM 71.</title>
        <authorList>
            <person name="Blom J."/>
        </authorList>
    </citation>
    <scope>NUCLEOTIDE SEQUENCE [LARGE SCALE GENOMIC DNA]</scope>
    <source>
        <strain evidence="6">type strain: E19</strain>
    </source>
</reference>
<dbReference type="InterPro" id="IPR036291">
    <property type="entry name" value="NAD(P)-bd_dom_sf"/>
</dbReference>
<keyword evidence="6" id="KW-1185">Reference proteome</keyword>
<dbReference type="GO" id="GO:0000166">
    <property type="term" value="F:nucleotide binding"/>
    <property type="evidence" value="ECO:0007669"/>
    <property type="project" value="InterPro"/>
</dbReference>